<dbReference type="InterPro" id="IPR004629">
    <property type="entry name" value="WecG_TagA_CpsF"/>
</dbReference>
<dbReference type="PATRIC" id="fig|1365257.3.peg.1411"/>
<sequence>MQKYNVFGHSVTVFDGVTDAAEKILKAYRGECVMLTALNPEKVERARVSAELKTVLDNSDILYADGIGVVKAVERKFKLKTNRVPGCELWEQFIRVSRQNDMKVYLVGAQPSVLDKTVSLVKEKYGANIVGHTHGKDLNEDETIDKILASGANFVSVALGTPKQELFIMKCREKGVKALIMGVGGTYDVFTGNVKRSPSFWIKLRLEWLYRLLSQPTRISRQLNLIKFLFRMLFNKY</sequence>
<proteinExistence type="predicted"/>
<protein>
    <recommendedName>
        <fullName evidence="5">UDP-N-acetyl-D-mannosaminuronic acid transferase</fullName>
    </recommendedName>
</protein>
<keyword evidence="1" id="KW-0328">Glycosyltransferase</keyword>
<dbReference type="PANTHER" id="PTHR34136:SF1">
    <property type="entry name" value="UDP-N-ACETYL-D-MANNOSAMINURONIC ACID TRANSFERASE"/>
    <property type="match status" value="1"/>
</dbReference>
<keyword evidence="2" id="KW-0808">Transferase</keyword>
<name>A0A161YYX2_9GAMM</name>
<dbReference type="EMBL" id="AUXX01000009">
    <property type="protein sequence ID" value="KZN68470.1"/>
    <property type="molecule type" value="Genomic_DNA"/>
</dbReference>
<evidence type="ECO:0000313" key="4">
    <source>
        <dbReference type="Proteomes" id="UP000076661"/>
    </source>
</evidence>
<evidence type="ECO:0000256" key="1">
    <source>
        <dbReference type="ARBA" id="ARBA00022676"/>
    </source>
</evidence>
<gene>
    <name evidence="3" type="ORF">N478_15005</name>
</gene>
<dbReference type="AlphaFoldDB" id="A0A161YYX2"/>
<accession>A0A161YYX2</accession>
<dbReference type="GO" id="GO:0016758">
    <property type="term" value="F:hexosyltransferase activity"/>
    <property type="evidence" value="ECO:0007669"/>
    <property type="project" value="TreeGrafter"/>
</dbReference>
<reference evidence="3 4" key="1">
    <citation type="submission" date="2013-07" db="EMBL/GenBank/DDBJ databases">
        <title>Comparative Genomic and Metabolomic Analysis of Twelve Strains of Pseudoalteromonas luteoviolacea.</title>
        <authorList>
            <person name="Vynne N.G."/>
            <person name="Mansson M."/>
            <person name="Gram L."/>
        </authorList>
    </citation>
    <scope>NUCLEOTIDE SEQUENCE [LARGE SCALE GENOMIC DNA]</scope>
    <source>
        <strain evidence="3 4">S4060-1</strain>
    </source>
</reference>
<evidence type="ECO:0000256" key="2">
    <source>
        <dbReference type="ARBA" id="ARBA00022679"/>
    </source>
</evidence>
<dbReference type="Proteomes" id="UP000076661">
    <property type="component" value="Unassembled WGS sequence"/>
</dbReference>
<dbReference type="NCBIfam" id="TIGR00696">
    <property type="entry name" value="wecG_tagA_cpsF"/>
    <property type="match status" value="1"/>
</dbReference>
<dbReference type="RefSeq" id="WP_196762181.1">
    <property type="nucleotide sequence ID" value="NZ_AUXX01000009.1"/>
</dbReference>
<evidence type="ECO:0008006" key="5">
    <source>
        <dbReference type="Google" id="ProtNLM"/>
    </source>
</evidence>
<evidence type="ECO:0000313" key="3">
    <source>
        <dbReference type="EMBL" id="KZN68470.1"/>
    </source>
</evidence>
<organism evidence="3 4">
    <name type="scientific">Pseudoalteromonas luteoviolacea S4060-1</name>
    <dbReference type="NCBI Taxonomy" id="1365257"/>
    <lineage>
        <taxon>Bacteria</taxon>
        <taxon>Pseudomonadati</taxon>
        <taxon>Pseudomonadota</taxon>
        <taxon>Gammaproteobacteria</taxon>
        <taxon>Alteromonadales</taxon>
        <taxon>Pseudoalteromonadaceae</taxon>
        <taxon>Pseudoalteromonas</taxon>
    </lineage>
</organism>
<dbReference type="CDD" id="cd06533">
    <property type="entry name" value="Glyco_transf_WecG_TagA"/>
    <property type="match status" value="1"/>
</dbReference>
<dbReference type="Pfam" id="PF03808">
    <property type="entry name" value="Glyco_tran_WecG"/>
    <property type="match status" value="1"/>
</dbReference>
<dbReference type="PANTHER" id="PTHR34136">
    <property type="match status" value="1"/>
</dbReference>
<comment type="caution">
    <text evidence="3">The sequence shown here is derived from an EMBL/GenBank/DDBJ whole genome shotgun (WGS) entry which is preliminary data.</text>
</comment>